<feature type="region of interest" description="Disordered" evidence="1">
    <location>
        <begin position="103"/>
        <end position="123"/>
    </location>
</feature>
<protein>
    <submittedName>
        <fullName evidence="2">Jg26803 protein</fullName>
    </submittedName>
</protein>
<keyword evidence="3" id="KW-1185">Reference proteome</keyword>
<dbReference type="AlphaFoldDB" id="A0A8S4SG51"/>
<accession>A0A8S4SG51</accession>
<proteinExistence type="predicted"/>
<dbReference type="OrthoDB" id="6929592at2759"/>
<evidence type="ECO:0000313" key="3">
    <source>
        <dbReference type="Proteomes" id="UP000838756"/>
    </source>
</evidence>
<name>A0A8S4SG51_9NEOP</name>
<organism evidence="2 3">
    <name type="scientific">Pararge aegeria aegeria</name>
    <dbReference type="NCBI Taxonomy" id="348720"/>
    <lineage>
        <taxon>Eukaryota</taxon>
        <taxon>Metazoa</taxon>
        <taxon>Ecdysozoa</taxon>
        <taxon>Arthropoda</taxon>
        <taxon>Hexapoda</taxon>
        <taxon>Insecta</taxon>
        <taxon>Pterygota</taxon>
        <taxon>Neoptera</taxon>
        <taxon>Endopterygota</taxon>
        <taxon>Lepidoptera</taxon>
        <taxon>Glossata</taxon>
        <taxon>Ditrysia</taxon>
        <taxon>Papilionoidea</taxon>
        <taxon>Nymphalidae</taxon>
        <taxon>Satyrinae</taxon>
        <taxon>Satyrini</taxon>
        <taxon>Parargina</taxon>
        <taxon>Pararge</taxon>
    </lineage>
</organism>
<evidence type="ECO:0000313" key="2">
    <source>
        <dbReference type="EMBL" id="CAH2262140.1"/>
    </source>
</evidence>
<reference evidence="2" key="1">
    <citation type="submission" date="2022-03" db="EMBL/GenBank/DDBJ databases">
        <authorList>
            <person name="Lindestad O."/>
        </authorList>
    </citation>
    <scope>NUCLEOTIDE SEQUENCE</scope>
</reference>
<dbReference type="Proteomes" id="UP000838756">
    <property type="component" value="Unassembled WGS sequence"/>
</dbReference>
<evidence type="ECO:0000256" key="1">
    <source>
        <dbReference type="SAM" id="MobiDB-lite"/>
    </source>
</evidence>
<dbReference type="EMBL" id="CAKXAJ010026211">
    <property type="protein sequence ID" value="CAH2262140.1"/>
    <property type="molecule type" value="Genomic_DNA"/>
</dbReference>
<comment type="caution">
    <text evidence="2">The sequence shown here is derived from an EMBL/GenBank/DDBJ whole genome shotgun (WGS) entry which is preliminary data.</text>
</comment>
<sequence length="161" mass="18486">MTHEAIIETLPSIKEPKYRSCLRKAFALHRPLTSRIHIYRTKVHSCCNRSNSTVVESNASTRSRVAKPKSQSLTSIVKERDIHIMPFDIPDYYANISQQQQTAPDYVQHKKERSYPATSTRTENNEAAFLTPVNDSVQTLDHSINLNKNSEYPLFVKIVRV</sequence>
<gene>
    <name evidence="2" type="primary">jg26803</name>
    <name evidence="2" type="ORF">PAEG_LOCUS24090</name>
</gene>